<name>A0A9P6WXE4_RHIOR</name>
<dbReference type="AlphaFoldDB" id="A0A9P6WXE4"/>
<evidence type="ECO:0000313" key="1">
    <source>
        <dbReference type="EMBL" id="KAG1300654.1"/>
    </source>
</evidence>
<protein>
    <submittedName>
        <fullName evidence="1">Uncharacterized protein</fullName>
    </submittedName>
</protein>
<gene>
    <name evidence="1" type="ORF">G6F64_012494</name>
</gene>
<accession>A0A9P6WXE4</accession>
<comment type="caution">
    <text evidence="1">The sequence shown here is derived from an EMBL/GenBank/DDBJ whole genome shotgun (WGS) entry which is preliminary data.</text>
</comment>
<sequence>MISSVLPLPALTEADFNNILESFLSDGTPIASLNTKWFRETQLSHLSMLPASYLHASPLAWRRFWKASIPHRAHTLL</sequence>
<keyword evidence="2" id="KW-1185">Reference proteome</keyword>
<organism evidence="1 2">
    <name type="scientific">Rhizopus oryzae</name>
    <name type="common">Mucormycosis agent</name>
    <name type="synonym">Rhizopus arrhizus var. delemar</name>
    <dbReference type="NCBI Taxonomy" id="64495"/>
    <lineage>
        <taxon>Eukaryota</taxon>
        <taxon>Fungi</taxon>
        <taxon>Fungi incertae sedis</taxon>
        <taxon>Mucoromycota</taxon>
        <taxon>Mucoromycotina</taxon>
        <taxon>Mucoromycetes</taxon>
        <taxon>Mucorales</taxon>
        <taxon>Mucorineae</taxon>
        <taxon>Rhizopodaceae</taxon>
        <taxon>Rhizopus</taxon>
    </lineage>
</organism>
<dbReference type="EMBL" id="JAANQT010003886">
    <property type="protein sequence ID" value="KAG1300654.1"/>
    <property type="molecule type" value="Genomic_DNA"/>
</dbReference>
<evidence type="ECO:0000313" key="2">
    <source>
        <dbReference type="Proteomes" id="UP000716291"/>
    </source>
</evidence>
<dbReference type="OrthoDB" id="10269741at2759"/>
<reference evidence="1" key="1">
    <citation type="journal article" date="2020" name="Microb. Genom.">
        <title>Genetic diversity of clinical and environmental Mucorales isolates obtained from an investigation of mucormycosis cases among solid organ transplant recipients.</title>
        <authorList>
            <person name="Nguyen M.H."/>
            <person name="Kaul D."/>
            <person name="Muto C."/>
            <person name="Cheng S.J."/>
            <person name="Richter R.A."/>
            <person name="Bruno V.M."/>
            <person name="Liu G."/>
            <person name="Beyhan S."/>
            <person name="Sundermann A.J."/>
            <person name="Mounaud S."/>
            <person name="Pasculle A.W."/>
            <person name="Nierman W.C."/>
            <person name="Driscoll E."/>
            <person name="Cumbie R."/>
            <person name="Clancy C.J."/>
            <person name="Dupont C.L."/>
        </authorList>
    </citation>
    <scope>NUCLEOTIDE SEQUENCE</scope>
    <source>
        <strain evidence="1">GL11</strain>
    </source>
</reference>
<proteinExistence type="predicted"/>
<dbReference type="Proteomes" id="UP000716291">
    <property type="component" value="Unassembled WGS sequence"/>
</dbReference>